<gene>
    <name evidence="4 5" type="primary">fliE</name>
    <name evidence="5" type="ORF">F1193_04500</name>
</gene>
<sequence>MSTASLVANAYAAAARAANTGDHTRMPLRDHGAGLDDSASTGFGAMLENTLANTMAAGRASEHKAQALVAGKADLVDVVTAVAETEVAIESLVSIRDKVIQAYQEIMQMPI</sequence>
<name>A0A5M6I4F9_9HYPH</name>
<proteinExistence type="inferred from homology"/>
<dbReference type="InterPro" id="IPR001624">
    <property type="entry name" value="FliE"/>
</dbReference>
<keyword evidence="3 4" id="KW-0975">Bacterial flagellum</keyword>
<dbReference type="RefSeq" id="WP_150096476.1">
    <property type="nucleotide sequence ID" value="NZ_VWPL01000005.1"/>
</dbReference>
<evidence type="ECO:0000256" key="2">
    <source>
        <dbReference type="ARBA" id="ARBA00009272"/>
    </source>
</evidence>
<keyword evidence="5" id="KW-0282">Flagellum</keyword>
<keyword evidence="5" id="KW-0966">Cell projection</keyword>
<dbReference type="PANTHER" id="PTHR34653:SF1">
    <property type="entry name" value="FLAGELLAR HOOK-BASAL BODY COMPLEX PROTEIN FLIE"/>
    <property type="match status" value="1"/>
</dbReference>
<dbReference type="HAMAP" id="MF_00724">
    <property type="entry name" value="FliE"/>
    <property type="match status" value="1"/>
</dbReference>
<evidence type="ECO:0000256" key="3">
    <source>
        <dbReference type="ARBA" id="ARBA00023143"/>
    </source>
</evidence>
<protein>
    <recommendedName>
        <fullName evidence="4">Flagellar hook-basal body complex protein FliE</fullName>
    </recommendedName>
</protein>
<comment type="caution">
    <text evidence="5">The sequence shown here is derived from an EMBL/GenBank/DDBJ whole genome shotgun (WGS) entry which is preliminary data.</text>
</comment>
<keyword evidence="6" id="KW-1185">Reference proteome</keyword>
<comment type="subcellular location">
    <subcellularLocation>
        <location evidence="1 4">Bacterial flagellum basal body</location>
    </subcellularLocation>
</comment>
<accession>A0A5M6I4F9</accession>
<dbReference type="GO" id="GO:0005198">
    <property type="term" value="F:structural molecule activity"/>
    <property type="evidence" value="ECO:0007669"/>
    <property type="project" value="InterPro"/>
</dbReference>
<dbReference type="GO" id="GO:0003774">
    <property type="term" value="F:cytoskeletal motor activity"/>
    <property type="evidence" value="ECO:0007669"/>
    <property type="project" value="InterPro"/>
</dbReference>
<dbReference type="AlphaFoldDB" id="A0A5M6I4F9"/>
<reference evidence="5 6" key="1">
    <citation type="submission" date="2019-09" db="EMBL/GenBank/DDBJ databases">
        <title>Draft Whole-Genome sequence of Blastochloris sulfoviridis DSM 729.</title>
        <authorList>
            <person name="Meyer T.E."/>
            <person name="Kyndt J.A."/>
        </authorList>
    </citation>
    <scope>NUCLEOTIDE SEQUENCE [LARGE SCALE GENOMIC DNA]</scope>
    <source>
        <strain evidence="5 6">DSM 729</strain>
    </source>
</reference>
<evidence type="ECO:0000256" key="1">
    <source>
        <dbReference type="ARBA" id="ARBA00004117"/>
    </source>
</evidence>
<evidence type="ECO:0000256" key="4">
    <source>
        <dbReference type="HAMAP-Rule" id="MF_00724"/>
    </source>
</evidence>
<keyword evidence="5" id="KW-0969">Cilium</keyword>
<dbReference type="GO" id="GO:0071973">
    <property type="term" value="P:bacterial-type flagellum-dependent cell motility"/>
    <property type="evidence" value="ECO:0007669"/>
    <property type="project" value="InterPro"/>
</dbReference>
<dbReference type="Pfam" id="PF02049">
    <property type="entry name" value="FliE"/>
    <property type="match status" value="1"/>
</dbReference>
<dbReference type="EMBL" id="VWPL01000005">
    <property type="protein sequence ID" value="KAA5602747.1"/>
    <property type="molecule type" value="Genomic_DNA"/>
</dbReference>
<evidence type="ECO:0000313" key="6">
    <source>
        <dbReference type="Proteomes" id="UP000323886"/>
    </source>
</evidence>
<dbReference type="GO" id="GO:0009425">
    <property type="term" value="C:bacterial-type flagellum basal body"/>
    <property type="evidence" value="ECO:0007669"/>
    <property type="project" value="UniProtKB-SubCell"/>
</dbReference>
<evidence type="ECO:0000313" key="5">
    <source>
        <dbReference type="EMBL" id="KAA5602747.1"/>
    </source>
</evidence>
<dbReference type="OrthoDB" id="8481852at2"/>
<dbReference type="PANTHER" id="PTHR34653">
    <property type="match status" value="1"/>
</dbReference>
<dbReference type="Proteomes" id="UP000323886">
    <property type="component" value="Unassembled WGS sequence"/>
</dbReference>
<organism evidence="5 6">
    <name type="scientific">Blastochloris sulfoviridis</name>
    <dbReference type="NCBI Taxonomy" id="50712"/>
    <lineage>
        <taxon>Bacteria</taxon>
        <taxon>Pseudomonadati</taxon>
        <taxon>Pseudomonadota</taxon>
        <taxon>Alphaproteobacteria</taxon>
        <taxon>Hyphomicrobiales</taxon>
        <taxon>Blastochloridaceae</taxon>
        <taxon>Blastochloris</taxon>
    </lineage>
</organism>
<comment type="similarity">
    <text evidence="2 4">Belongs to the FliE family.</text>
</comment>